<feature type="transmembrane region" description="Helical" evidence="7">
    <location>
        <begin position="116"/>
        <end position="143"/>
    </location>
</feature>
<keyword evidence="11" id="KW-1185">Reference proteome</keyword>
<dbReference type="PROSITE" id="PS50929">
    <property type="entry name" value="ABC_TM1F"/>
    <property type="match status" value="1"/>
</dbReference>
<dbReference type="InterPro" id="IPR003593">
    <property type="entry name" value="AAA+_ATPase"/>
</dbReference>
<dbReference type="RefSeq" id="WP_379707870.1">
    <property type="nucleotide sequence ID" value="NZ_JBHTBS010000001.1"/>
</dbReference>
<dbReference type="Gene3D" id="3.40.50.300">
    <property type="entry name" value="P-loop containing nucleotide triphosphate hydrolases"/>
    <property type="match status" value="1"/>
</dbReference>
<feature type="transmembrane region" description="Helical" evidence="7">
    <location>
        <begin position="12"/>
        <end position="31"/>
    </location>
</feature>
<dbReference type="PROSITE" id="PS50893">
    <property type="entry name" value="ABC_TRANSPORTER_2"/>
    <property type="match status" value="1"/>
</dbReference>
<evidence type="ECO:0000313" key="11">
    <source>
        <dbReference type="Proteomes" id="UP001596472"/>
    </source>
</evidence>
<keyword evidence="5 7" id="KW-1133">Transmembrane helix</keyword>
<dbReference type="CDD" id="cd18552">
    <property type="entry name" value="ABC_6TM_MsbA_like"/>
    <property type="match status" value="1"/>
</dbReference>
<dbReference type="InterPro" id="IPR011527">
    <property type="entry name" value="ABC1_TM_dom"/>
</dbReference>
<sequence>MKKFWPYFSLLSGARGMFAAGIAAGIIYALASGFGMPLMIKTVFPIIFESEKTPAQVEMAAATAAVEKAKDDAAIAEGGIKGQFAEIRVGIKRKISPDSIRGYFVERWGEEAAPRAILIAACSVIPLVALVRGLAGFLNVYFITGAGLHVLLKIQQSVFVKLQKLPLGFFSGRKTGDLISRVINDTVMLQTMITSVSNDLLKQPFTLAAALGYLVYDSIENSETTFLIICLISIPVVVLPIRMIGKKLMYRAARMQHEGGDNSGILAETLNATKEIRAFNLEDLMAGRFLDGVVRWTKLHLKVIKYRFSTPPLIEIIAATAVAVALGYGATKGLSLERFIAVVVALYMCYDPAKKLGEVHNRLKQGEASLDRLEVILHAEEGVKDPENPVEISEVKGSLKFDNVSFFYDKTAALKDVSVEIPAGQIVALVGPSGAGKTTFASMVPRFFDPNDGSVTLDGVDLRDLRVKQLRNHITLVPQEAILLSGTVSENIRLGRLDASDEEVINAAKQASADDFVKAKEQGYDTQVGERGAELSGGQRQRISIARAFLKDAPVLILDEATGALDANSEAEIQEQLAGLAKGRTTLIIAHRFSSIRIADRVLVFDGGRIVGDGTFEELEASHPLFQSLLNKQRH</sequence>
<dbReference type="GO" id="GO:0005524">
    <property type="term" value="F:ATP binding"/>
    <property type="evidence" value="ECO:0007669"/>
    <property type="project" value="UniProtKB-KW"/>
</dbReference>
<feature type="domain" description="ABC transmembrane type-1" evidence="9">
    <location>
        <begin position="127"/>
        <end position="365"/>
    </location>
</feature>
<keyword evidence="6 7" id="KW-0472">Membrane</keyword>
<accession>A0ABW2L202</accession>
<dbReference type="SUPFAM" id="SSF90123">
    <property type="entry name" value="ABC transporter transmembrane region"/>
    <property type="match status" value="1"/>
</dbReference>
<keyword evidence="3" id="KW-0547">Nucleotide-binding</keyword>
<dbReference type="InterPro" id="IPR036640">
    <property type="entry name" value="ABC1_TM_sf"/>
</dbReference>
<dbReference type="Gene3D" id="1.20.1560.10">
    <property type="entry name" value="ABC transporter type 1, transmembrane domain"/>
    <property type="match status" value="1"/>
</dbReference>
<evidence type="ECO:0000256" key="4">
    <source>
        <dbReference type="ARBA" id="ARBA00022840"/>
    </source>
</evidence>
<dbReference type="InterPro" id="IPR003439">
    <property type="entry name" value="ABC_transporter-like_ATP-bd"/>
</dbReference>
<protein>
    <submittedName>
        <fullName evidence="10">ABC transporter ATP-binding protein</fullName>
    </submittedName>
</protein>
<evidence type="ECO:0000313" key="10">
    <source>
        <dbReference type="EMBL" id="MFC7335600.1"/>
    </source>
</evidence>
<dbReference type="PANTHER" id="PTHR24221:SF654">
    <property type="entry name" value="ATP-BINDING CASSETTE SUB-FAMILY B MEMBER 6"/>
    <property type="match status" value="1"/>
</dbReference>
<feature type="domain" description="ABC transporter" evidence="8">
    <location>
        <begin position="399"/>
        <end position="632"/>
    </location>
</feature>
<dbReference type="PROSITE" id="PS00211">
    <property type="entry name" value="ABC_TRANSPORTER_1"/>
    <property type="match status" value="1"/>
</dbReference>
<dbReference type="InterPro" id="IPR039421">
    <property type="entry name" value="Type_1_exporter"/>
</dbReference>
<evidence type="ECO:0000259" key="8">
    <source>
        <dbReference type="PROSITE" id="PS50893"/>
    </source>
</evidence>
<evidence type="ECO:0000256" key="7">
    <source>
        <dbReference type="SAM" id="Phobius"/>
    </source>
</evidence>
<reference evidence="11" key="1">
    <citation type="journal article" date="2019" name="Int. J. Syst. Evol. Microbiol.">
        <title>The Global Catalogue of Microorganisms (GCM) 10K type strain sequencing project: providing services to taxonomists for standard genome sequencing and annotation.</title>
        <authorList>
            <consortium name="The Broad Institute Genomics Platform"/>
            <consortium name="The Broad Institute Genome Sequencing Center for Infectious Disease"/>
            <person name="Wu L."/>
            <person name="Ma J."/>
        </authorList>
    </citation>
    <scope>NUCLEOTIDE SEQUENCE [LARGE SCALE GENOMIC DNA]</scope>
    <source>
        <strain evidence="11">CGMCC 4.1467</strain>
    </source>
</reference>
<dbReference type="PANTHER" id="PTHR24221">
    <property type="entry name" value="ATP-BINDING CASSETTE SUB-FAMILY B"/>
    <property type="match status" value="1"/>
</dbReference>
<dbReference type="InterPro" id="IPR027417">
    <property type="entry name" value="P-loop_NTPase"/>
</dbReference>
<dbReference type="SUPFAM" id="SSF52540">
    <property type="entry name" value="P-loop containing nucleoside triphosphate hydrolases"/>
    <property type="match status" value="1"/>
</dbReference>
<feature type="transmembrane region" description="Helical" evidence="7">
    <location>
        <begin position="312"/>
        <end position="330"/>
    </location>
</feature>
<evidence type="ECO:0000256" key="6">
    <source>
        <dbReference type="ARBA" id="ARBA00023136"/>
    </source>
</evidence>
<proteinExistence type="predicted"/>
<dbReference type="InterPro" id="IPR017871">
    <property type="entry name" value="ABC_transporter-like_CS"/>
</dbReference>
<comment type="subcellular location">
    <subcellularLocation>
        <location evidence="1">Cell membrane</location>
        <topology evidence="1">Multi-pass membrane protein</topology>
    </subcellularLocation>
</comment>
<name>A0ABW2L202_9BACT</name>
<dbReference type="Proteomes" id="UP001596472">
    <property type="component" value="Unassembled WGS sequence"/>
</dbReference>
<evidence type="ECO:0000256" key="2">
    <source>
        <dbReference type="ARBA" id="ARBA00022692"/>
    </source>
</evidence>
<gene>
    <name evidence="10" type="ORF">ACFQY0_00305</name>
</gene>
<dbReference type="Pfam" id="PF00664">
    <property type="entry name" value="ABC_membrane"/>
    <property type="match status" value="1"/>
</dbReference>
<organism evidence="10 11">
    <name type="scientific">Haloferula chungangensis</name>
    <dbReference type="NCBI Taxonomy" id="1048331"/>
    <lineage>
        <taxon>Bacteria</taxon>
        <taxon>Pseudomonadati</taxon>
        <taxon>Verrucomicrobiota</taxon>
        <taxon>Verrucomicrobiia</taxon>
        <taxon>Verrucomicrobiales</taxon>
        <taxon>Verrucomicrobiaceae</taxon>
        <taxon>Haloferula</taxon>
    </lineage>
</organism>
<evidence type="ECO:0000256" key="3">
    <source>
        <dbReference type="ARBA" id="ARBA00022741"/>
    </source>
</evidence>
<keyword evidence="2 7" id="KW-0812">Transmembrane</keyword>
<evidence type="ECO:0000256" key="1">
    <source>
        <dbReference type="ARBA" id="ARBA00004651"/>
    </source>
</evidence>
<evidence type="ECO:0000256" key="5">
    <source>
        <dbReference type="ARBA" id="ARBA00022989"/>
    </source>
</evidence>
<feature type="transmembrane region" description="Helical" evidence="7">
    <location>
        <begin position="226"/>
        <end position="245"/>
    </location>
</feature>
<dbReference type="SMART" id="SM00382">
    <property type="entry name" value="AAA"/>
    <property type="match status" value="1"/>
</dbReference>
<comment type="caution">
    <text evidence="10">The sequence shown here is derived from an EMBL/GenBank/DDBJ whole genome shotgun (WGS) entry which is preliminary data.</text>
</comment>
<evidence type="ECO:0000259" key="9">
    <source>
        <dbReference type="PROSITE" id="PS50929"/>
    </source>
</evidence>
<dbReference type="EMBL" id="JBHTBS010000001">
    <property type="protein sequence ID" value="MFC7335600.1"/>
    <property type="molecule type" value="Genomic_DNA"/>
</dbReference>
<keyword evidence="4 10" id="KW-0067">ATP-binding</keyword>
<dbReference type="Pfam" id="PF00005">
    <property type="entry name" value="ABC_tran"/>
    <property type="match status" value="1"/>
</dbReference>